<comment type="caution">
    <text evidence="2">The sequence shown here is derived from an EMBL/GenBank/DDBJ whole genome shotgun (WGS) entry which is preliminary data.</text>
</comment>
<feature type="transmembrane region" description="Helical" evidence="1">
    <location>
        <begin position="26"/>
        <end position="48"/>
    </location>
</feature>
<evidence type="ECO:0000313" key="2">
    <source>
        <dbReference type="EMBL" id="KQB85041.1"/>
    </source>
</evidence>
<evidence type="ECO:0000313" key="3">
    <source>
        <dbReference type="Proteomes" id="UP000050517"/>
    </source>
</evidence>
<name>A0A0Q0UEF9_9CORY</name>
<organism evidence="2 3">
    <name type="scientific">Corynebacterium oculi</name>
    <dbReference type="NCBI Taxonomy" id="1544416"/>
    <lineage>
        <taxon>Bacteria</taxon>
        <taxon>Bacillati</taxon>
        <taxon>Actinomycetota</taxon>
        <taxon>Actinomycetes</taxon>
        <taxon>Mycobacteriales</taxon>
        <taxon>Corynebacteriaceae</taxon>
        <taxon>Corynebacterium</taxon>
    </lineage>
</organism>
<accession>A0A0Q0UEF9</accession>
<keyword evidence="3" id="KW-1185">Reference proteome</keyword>
<dbReference type="Pfam" id="PF14017">
    <property type="entry name" value="DUF4233"/>
    <property type="match status" value="1"/>
</dbReference>
<dbReference type="Proteomes" id="UP000050517">
    <property type="component" value="Unassembled WGS sequence"/>
</dbReference>
<dbReference type="AlphaFoldDB" id="A0A0Q0UEF9"/>
<dbReference type="RefSeq" id="WP_055121423.1">
    <property type="nucleotide sequence ID" value="NZ_LKST01000001.1"/>
</dbReference>
<proteinExistence type="predicted"/>
<dbReference type="PATRIC" id="fig|1544416.3.peg.179"/>
<dbReference type="InterPro" id="IPR025327">
    <property type="entry name" value="DUF4233"/>
</dbReference>
<dbReference type="EMBL" id="LKST01000001">
    <property type="protein sequence ID" value="KQB85041.1"/>
    <property type="molecule type" value="Genomic_DNA"/>
</dbReference>
<evidence type="ECO:0008006" key="4">
    <source>
        <dbReference type="Google" id="ProtNLM"/>
    </source>
</evidence>
<sequence length="140" mass="15515">MTQPKDAQYGPLGPGHAPEKDPMKGIVGVMSATMCMEAITFYLALTVIARVDGGAYWTPFSAVYVTAMATIMLVVSFLQRYRWSIPVDIALQVAALGGFFIHYSLGIVACVFIAVWWYVLHLRSSLIARMRRGLLTTQHM</sequence>
<evidence type="ECO:0000256" key="1">
    <source>
        <dbReference type="SAM" id="Phobius"/>
    </source>
</evidence>
<feature type="transmembrane region" description="Helical" evidence="1">
    <location>
        <begin position="60"/>
        <end position="79"/>
    </location>
</feature>
<protein>
    <recommendedName>
        <fullName evidence="4">DUF4233 domain-containing protein</fullName>
    </recommendedName>
</protein>
<dbReference type="OrthoDB" id="4773077at2"/>
<dbReference type="STRING" id="1544416.Cocul_00176"/>
<keyword evidence="1" id="KW-1133">Transmembrane helix</keyword>
<feature type="transmembrane region" description="Helical" evidence="1">
    <location>
        <begin position="99"/>
        <end position="120"/>
    </location>
</feature>
<gene>
    <name evidence="2" type="ORF">Cocul_00176</name>
</gene>
<keyword evidence="1" id="KW-0812">Transmembrane</keyword>
<keyword evidence="1" id="KW-0472">Membrane</keyword>
<reference evidence="2 3" key="1">
    <citation type="submission" date="2015-10" db="EMBL/GenBank/DDBJ databases">
        <title>Corynebacteirum lowii and Corynebacterium oculi species nova, derived from human clinical disease and and emended description of Corynebacterium mastiditis.</title>
        <authorList>
            <person name="Bernard K."/>
            <person name="Pacheco A.L."/>
            <person name="Mcdougall C."/>
            <person name="Burtx T."/>
            <person name="Weibe D."/>
            <person name="Tyler S."/>
            <person name="Olson A.B."/>
            <person name="Cnockaert M."/>
            <person name="Eguchi H."/>
            <person name="Kuwahara T."/>
            <person name="Nakayama-Imaohji H."/>
            <person name="Boudewijins M."/>
            <person name="Van Hoecke F."/>
            <person name="Bernier A.-M."/>
            <person name="Vandamme P."/>
        </authorList>
    </citation>
    <scope>NUCLEOTIDE SEQUENCE [LARGE SCALE GENOMIC DNA]</scope>
    <source>
        <strain evidence="2 3">NML 130210</strain>
    </source>
</reference>